<feature type="region of interest" description="Disordered" evidence="17">
    <location>
        <begin position="420"/>
        <end position="442"/>
    </location>
</feature>
<keyword evidence="4" id="KW-0678">Repressor</keyword>
<dbReference type="GO" id="GO:0032259">
    <property type="term" value="P:methylation"/>
    <property type="evidence" value="ECO:0007669"/>
    <property type="project" value="UniProtKB-KW"/>
</dbReference>
<dbReference type="Pfam" id="PF18359">
    <property type="entry name" value="Tudor_5"/>
    <property type="match status" value="1"/>
</dbReference>
<dbReference type="SMART" id="SM00468">
    <property type="entry name" value="PreSET"/>
    <property type="match status" value="1"/>
</dbReference>
<dbReference type="SMART" id="SM00317">
    <property type="entry name" value="SET"/>
    <property type="match status" value="1"/>
</dbReference>
<dbReference type="GO" id="GO:0005694">
    <property type="term" value="C:chromosome"/>
    <property type="evidence" value="ECO:0007669"/>
    <property type="project" value="UniProtKB-SubCell"/>
</dbReference>
<keyword evidence="13 16" id="KW-0175">Coiled coil</keyword>
<dbReference type="SMR" id="A0A7J7J467"/>
<keyword evidence="15" id="KW-0539">Nucleus</keyword>
<organism evidence="21 22">
    <name type="scientific">Bugula neritina</name>
    <name type="common">Brown bryozoan</name>
    <name type="synonym">Sertularia neritina</name>
    <dbReference type="NCBI Taxonomy" id="10212"/>
    <lineage>
        <taxon>Eukaryota</taxon>
        <taxon>Metazoa</taxon>
        <taxon>Spiralia</taxon>
        <taxon>Lophotrochozoa</taxon>
        <taxon>Bryozoa</taxon>
        <taxon>Gymnolaemata</taxon>
        <taxon>Cheilostomatida</taxon>
        <taxon>Flustrina</taxon>
        <taxon>Buguloidea</taxon>
        <taxon>Bugulidae</taxon>
        <taxon>Bugula</taxon>
    </lineage>
</organism>
<feature type="domain" description="Pre-SET" evidence="19">
    <location>
        <begin position="655"/>
        <end position="727"/>
    </location>
</feature>
<evidence type="ECO:0000256" key="2">
    <source>
        <dbReference type="ARBA" id="ARBA00004286"/>
    </source>
</evidence>
<proteinExistence type="predicted"/>
<evidence type="ECO:0000259" key="19">
    <source>
        <dbReference type="PROSITE" id="PS50867"/>
    </source>
</evidence>
<evidence type="ECO:0000313" key="21">
    <source>
        <dbReference type="EMBL" id="KAF6020903.1"/>
    </source>
</evidence>
<dbReference type="GO" id="GO:0010629">
    <property type="term" value="P:negative regulation of gene expression"/>
    <property type="evidence" value="ECO:0007669"/>
    <property type="project" value="TreeGrafter"/>
</dbReference>
<evidence type="ECO:0000256" key="3">
    <source>
        <dbReference type="ARBA" id="ARBA00022454"/>
    </source>
</evidence>
<dbReference type="InterPro" id="IPR003616">
    <property type="entry name" value="Post-SET_dom"/>
</dbReference>
<dbReference type="InterPro" id="IPR001214">
    <property type="entry name" value="SET_dom"/>
</dbReference>
<dbReference type="InterPro" id="IPR041291">
    <property type="entry name" value="TUDOR_5"/>
</dbReference>
<dbReference type="GO" id="GO:0003677">
    <property type="term" value="F:DNA binding"/>
    <property type="evidence" value="ECO:0007669"/>
    <property type="project" value="InterPro"/>
</dbReference>
<dbReference type="SUPFAM" id="SSF54171">
    <property type="entry name" value="DNA-binding domain"/>
    <property type="match status" value="1"/>
</dbReference>
<evidence type="ECO:0000256" key="7">
    <source>
        <dbReference type="ARBA" id="ARBA00022691"/>
    </source>
</evidence>
<keyword evidence="8" id="KW-0479">Metal-binding</keyword>
<evidence type="ECO:0000256" key="6">
    <source>
        <dbReference type="ARBA" id="ARBA00022679"/>
    </source>
</evidence>
<dbReference type="AlphaFoldDB" id="A0A7J7J467"/>
<feature type="compositionally biased region" description="Low complexity" evidence="17">
    <location>
        <begin position="821"/>
        <end position="837"/>
    </location>
</feature>
<keyword evidence="22" id="KW-1185">Reference proteome</keyword>
<feature type="coiled-coil region" evidence="16">
    <location>
        <begin position="95"/>
        <end position="143"/>
    </location>
</feature>
<evidence type="ECO:0000256" key="11">
    <source>
        <dbReference type="ARBA" id="ARBA00022853"/>
    </source>
</evidence>
<dbReference type="CDD" id="cd21181">
    <property type="entry name" value="Tudor_SETDB1_rpt2"/>
    <property type="match status" value="1"/>
</dbReference>
<feature type="compositionally biased region" description="Pro residues" evidence="17">
    <location>
        <begin position="432"/>
        <end position="441"/>
    </location>
</feature>
<evidence type="ECO:0000256" key="5">
    <source>
        <dbReference type="ARBA" id="ARBA00022603"/>
    </source>
</evidence>
<dbReference type="PROSITE" id="PS50868">
    <property type="entry name" value="POST_SET"/>
    <property type="match status" value="1"/>
</dbReference>
<dbReference type="InterPro" id="IPR051516">
    <property type="entry name" value="SETDB_methyltransferase"/>
</dbReference>
<dbReference type="EMBL" id="VXIV02003141">
    <property type="protein sequence ID" value="KAF6020903.1"/>
    <property type="molecule type" value="Genomic_DNA"/>
</dbReference>
<dbReference type="PANTHER" id="PTHR46024">
    <property type="entry name" value="HISTONE-LYSINE N-METHYLTRANSFERASE EGGLESS"/>
    <property type="match status" value="1"/>
</dbReference>
<feature type="compositionally biased region" description="Low complexity" evidence="17">
    <location>
        <begin position="850"/>
        <end position="859"/>
    </location>
</feature>
<sequence length="994" mass="112679">MEIDENNATKDTLETKEKVSSNMEVTENIISDKEMIVEAVREIHKSKSSACPRSSVDSKTLESDKTTYVFKGTKEQLYELIKEVIMEDPETKAFAKKVDEMLEQWDKALEKKEEESKERACLINELEKELDLLNIEYEATCQQRRAREQRMGKSQSKESQIQSQSKPVVPSTDDDDDDDIEIIEEIKIKPYAETINANSGCYAVKSGDLWRRAFVVSVSNSYGKPGEELYRVKMDRQTKVVKKSQVAHEHPPNRAAVRGTRIIALYKEMTGALDYYSGIVAEPPYQKNNHRYLVFFDDGCAQYTKQSDIRVIAHQFDKPWEGLTPDLQEFVKHYMETYNQRMILRLKVGQTVLCEKDGDWFKARCLRVDCSLVKMLFENANITEWIYRGSTRFEPLYELHYKRNQEAKARQEAALAAARLQPPSQSQAVKRPAPPFKPPATKPVKTHYYKAPSAHALANRISSANQHRGLSSKGISFQPRDEHAGNRIKTIYPQQKLTKYVPHECGEGCIKVDDDPKKYKGKYTLTIPIYVGFERFICRTTRTKSLQTSNKKFVVYKGPCGRRIRNIKEMGDYLFITKSNLTIDLFSFEQALHLFEPFVATNIMMSITDLSQGLEEVNISCVNALNTARPDPLVYANVRMPQKDVDLNTNTDFMVCCDCTDNCQDKTRCACQKLTYEGQQFLQPTLPLEKSGYLYRRLDENIVTGVYECNSKCSCRQTCFNRVVQNSLRTRLQIFKTEKRGWGIRCLDDVPNGGFICIYAGQLLSEEGADQGGREYGDEYFAELDFIETCENVKEGYEEEVVDPGVSFDDADNEKDKSDSDWQGSSSGSEADSALSSNKDLRSKSKKKTGLSSSSTKSTFPSAAGQLNAAGDNLGGSAAAAAEPKPGPPTASEKKPPMKSIRSYFDEDLPYVMDAKTSGNLGRYLNHSCDPNVFVQNVFVDTHDPRFPWIAFFANTFIRAGSELTWDYGYQPGIVEGKVMYCYCGSSNCRGRLL</sequence>
<evidence type="ECO:0000256" key="16">
    <source>
        <dbReference type="SAM" id="Coils"/>
    </source>
</evidence>
<keyword evidence="6" id="KW-0808">Transferase</keyword>
<reference evidence="21" key="1">
    <citation type="submission" date="2020-06" db="EMBL/GenBank/DDBJ databases">
        <title>Draft genome of Bugula neritina, a colonial animal packing powerful symbionts and potential medicines.</title>
        <authorList>
            <person name="Rayko M."/>
        </authorList>
    </citation>
    <scope>NUCLEOTIDE SEQUENCE [LARGE SCALE GENOMIC DNA]</scope>
    <source>
        <strain evidence="21">Kwan_BN1</strain>
    </source>
</reference>
<feature type="domain" description="SET" evidence="18">
    <location>
        <begin position="730"/>
        <end position="969"/>
    </location>
</feature>
<dbReference type="InterPro" id="IPR007728">
    <property type="entry name" value="Pre-SET_dom"/>
</dbReference>
<name>A0A7J7J467_BUGNE</name>
<dbReference type="Proteomes" id="UP000593567">
    <property type="component" value="Unassembled WGS sequence"/>
</dbReference>
<dbReference type="OrthoDB" id="5792673at2759"/>
<dbReference type="PANTHER" id="PTHR46024:SF1">
    <property type="entry name" value="HISTONE-LYSINE N-METHYLTRANSFERASE EGGLESS"/>
    <property type="match status" value="1"/>
</dbReference>
<evidence type="ECO:0000256" key="17">
    <source>
        <dbReference type="SAM" id="MobiDB-lite"/>
    </source>
</evidence>
<comment type="caution">
    <text evidence="21">The sequence shown here is derived from an EMBL/GenBank/DDBJ whole genome shotgun (WGS) entry which is preliminary data.</text>
</comment>
<keyword evidence="10" id="KW-0862">Zinc</keyword>
<dbReference type="InterPro" id="IPR001739">
    <property type="entry name" value="Methyl_CpG_DNA-bd"/>
</dbReference>
<dbReference type="InterPro" id="IPR016177">
    <property type="entry name" value="DNA-bd_dom_sf"/>
</dbReference>
<protein>
    <submittedName>
        <fullName evidence="21">Egg</fullName>
    </submittedName>
</protein>
<evidence type="ECO:0000256" key="15">
    <source>
        <dbReference type="ARBA" id="ARBA00023242"/>
    </source>
</evidence>
<dbReference type="Gene3D" id="2.30.30.140">
    <property type="match status" value="2"/>
</dbReference>
<evidence type="ECO:0000259" key="18">
    <source>
        <dbReference type="PROSITE" id="PS50280"/>
    </source>
</evidence>
<keyword evidence="12" id="KW-0805">Transcription regulation</keyword>
<dbReference type="GO" id="GO:0008270">
    <property type="term" value="F:zinc ion binding"/>
    <property type="evidence" value="ECO:0007669"/>
    <property type="project" value="InterPro"/>
</dbReference>
<evidence type="ECO:0000256" key="4">
    <source>
        <dbReference type="ARBA" id="ARBA00022491"/>
    </source>
</evidence>
<dbReference type="PROSITE" id="PS50280">
    <property type="entry name" value="SET"/>
    <property type="match status" value="1"/>
</dbReference>
<feature type="region of interest" description="Disordered" evidence="17">
    <location>
        <begin position="801"/>
        <end position="898"/>
    </location>
</feature>
<dbReference type="SMART" id="SM00391">
    <property type="entry name" value="MBD"/>
    <property type="match status" value="1"/>
</dbReference>
<accession>A0A7J7J467</accession>
<keyword evidence="11" id="KW-0156">Chromatin regulator</keyword>
<dbReference type="Pfam" id="PF18358">
    <property type="entry name" value="Tudor_4"/>
    <property type="match status" value="1"/>
</dbReference>
<feature type="compositionally biased region" description="Low complexity" evidence="17">
    <location>
        <begin position="869"/>
        <end position="884"/>
    </location>
</feature>
<dbReference type="GO" id="GO:0005634">
    <property type="term" value="C:nucleus"/>
    <property type="evidence" value="ECO:0007669"/>
    <property type="project" value="UniProtKB-SubCell"/>
</dbReference>
<evidence type="ECO:0000256" key="13">
    <source>
        <dbReference type="ARBA" id="ARBA00023054"/>
    </source>
</evidence>
<gene>
    <name evidence="21" type="ORF">EB796_020818</name>
</gene>
<feature type="region of interest" description="Disordered" evidence="17">
    <location>
        <begin position="1"/>
        <end position="21"/>
    </location>
</feature>
<evidence type="ECO:0000256" key="9">
    <source>
        <dbReference type="ARBA" id="ARBA00022737"/>
    </source>
</evidence>
<dbReference type="Pfam" id="PF01429">
    <property type="entry name" value="MBD"/>
    <property type="match status" value="1"/>
</dbReference>
<evidence type="ECO:0000256" key="10">
    <source>
        <dbReference type="ARBA" id="ARBA00022833"/>
    </source>
</evidence>
<evidence type="ECO:0000256" key="1">
    <source>
        <dbReference type="ARBA" id="ARBA00004123"/>
    </source>
</evidence>
<dbReference type="Pfam" id="PF00856">
    <property type="entry name" value="SET"/>
    <property type="match status" value="1"/>
</dbReference>
<feature type="compositionally biased region" description="Low complexity" evidence="17">
    <location>
        <begin position="153"/>
        <end position="166"/>
    </location>
</feature>
<comment type="subcellular location">
    <subcellularLocation>
        <location evidence="2">Chromosome</location>
    </subcellularLocation>
    <subcellularLocation>
        <location evidence="1">Nucleus</location>
    </subcellularLocation>
</comment>
<keyword evidence="5" id="KW-0489">Methyltransferase</keyword>
<dbReference type="InterPro" id="IPR046341">
    <property type="entry name" value="SET_dom_sf"/>
</dbReference>
<dbReference type="Gene3D" id="2.170.270.10">
    <property type="entry name" value="SET domain"/>
    <property type="match status" value="2"/>
</dbReference>
<evidence type="ECO:0000313" key="22">
    <source>
        <dbReference type="Proteomes" id="UP000593567"/>
    </source>
</evidence>
<keyword evidence="3" id="KW-0158">Chromosome</keyword>
<keyword evidence="7" id="KW-0949">S-adenosyl-L-methionine</keyword>
<feature type="compositionally biased region" description="Basic and acidic residues" evidence="17">
    <location>
        <begin position="7"/>
        <end position="19"/>
    </location>
</feature>
<evidence type="ECO:0000256" key="8">
    <source>
        <dbReference type="ARBA" id="ARBA00022723"/>
    </source>
</evidence>
<keyword evidence="9" id="KW-0677">Repeat</keyword>
<feature type="domain" description="Post-SET" evidence="20">
    <location>
        <begin position="978"/>
        <end position="994"/>
    </location>
</feature>
<dbReference type="GO" id="GO:0046974">
    <property type="term" value="F:histone H3K9 methyltransferase activity"/>
    <property type="evidence" value="ECO:0007669"/>
    <property type="project" value="UniProtKB-ARBA"/>
</dbReference>
<dbReference type="InterPro" id="IPR041292">
    <property type="entry name" value="Tudor_4"/>
</dbReference>
<dbReference type="SUPFAM" id="SSF82199">
    <property type="entry name" value="SET domain"/>
    <property type="match status" value="1"/>
</dbReference>
<dbReference type="PROSITE" id="PS50867">
    <property type="entry name" value="PRE_SET"/>
    <property type="match status" value="1"/>
</dbReference>
<evidence type="ECO:0000256" key="14">
    <source>
        <dbReference type="ARBA" id="ARBA00023163"/>
    </source>
</evidence>
<evidence type="ECO:0000256" key="12">
    <source>
        <dbReference type="ARBA" id="ARBA00023015"/>
    </source>
</evidence>
<dbReference type="CDD" id="cd10517">
    <property type="entry name" value="SET_SETDB1"/>
    <property type="match status" value="1"/>
</dbReference>
<dbReference type="Pfam" id="PF05033">
    <property type="entry name" value="Pre-SET"/>
    <property type="match status" value="1"/>
</dbReference>
<evidence type="ECO:0000259" key="20">
    <source>
        <dbReference type="PROSITE" id="PS50868"/>
    </source>
</evidence>
<keyword evidence="14" id="KW-0804">Transcription</keyword>
<feature type="region of interest" description="Disordered" evidence="17">
    <location>
        <begin position="146"/>
        <end position="177"/>
    </location>
</feature>
<dbReference type="GO" id="GO:0070828">
    <property type="term" value="P:heterochromatin organization"/>
    <property type="evidence" value="ECO:0007669"/>
    <property type="project" value="TreeGrafter"/>
</dbReference>